<evidence type="ECO:0000313" key="2">
    <source>
        <dbReference type="EMBL" id="UUT34532.1"/>
    </source>
</evidence>
<evidence type="ECO:0000313" key="3">
    <source>
        <dbReference type="Proteomes" id="UP001054811"/>
    </source>
</evidence>
<evidence type="ECO:0000256" key="1">
    <source>
        <dbReference type="SAM" id="MobiDB-lite"/>
    </source>
</evidence>
<proteinExistence type="predicted"/>
<dbReference type="EMBL" id="CP091139">
    <property type="protein sequence ID" value="UUT34532.1"/>
    <property type="molecule type" value="Genomic_DNA"/>
</dbReference>
<dbReference type="Proteomes" id="UP001054811">
    <property type="component" value="Chromosome"/>
</dbReference>
<keyword evidence="3" id="KW-1185">Reference proteome</keyword>
<organism evidence="2 3">
    <name type="scientific">Microbacterium elymi</name>
    <dbReference type="NCBI Taxonomy" id="2909587"/>
    <lineage>
        <taxon>Bacteria</taxon>
        <taxon>Bacillati</taxon>
        <taxon>Actinomycetota</taxon>
        <taxon>Actinomycetes</taxon>
        <taxon>Micrococcales</taxon>
        <taxon>Microbacteriaceae</taxon>
        <taxon>Microbacterium</taxon>
    </lineage>
</organism>
<sequence>MLTGLIRSRSRDRGRTRPRRLLRLRDGRGSRHGGPSEIDRPETIEDTGDLIAAAGGTGAARVVDHEDPAAVGDLVATIERDPPGHAAPILLTNRLARRCQWRSSPPPPPTLRPTAVA</sequence>
<name>A0ABY5NH87_9MICO</name>
<gene>
    <name evidence="2" type="ORF">L2X98_28775</name>
</gene>
<feature type="region of interest" description="Disordered" evidence="1">
    <location>
        <begin position="1"/>
        <end position="43"/>
    </location>
</feature>
<dbReference type="RefSeq" id="WP_259611057.1">
    <property type="nucleotide sequence ID" value="NZ_CP091139.2"/>
</dbReference>
<protein>
    <submittedName>
        <fullName evidence="2">Uncharacterized protein</fullName>
    </submittedName>
</protein>
<accession>A0ABY5NH87</accession>
<reference evidence="2" key="1">
    <citation type="submission" date="2022-01" db="EMBL/GenBank/DDBJ databases">
        <title>Microbacterium eymi and Microbacterium rhizovicinus sp. nov., isolated from the rhizospheric soil of Elymus tsukushiensis, a plant native to the Dokdo Islands, Republic of Korea.</title>
        <authorList>
            <person name="Hwang Y.J."/>
        </authorList>
    </citation>
    <scope>NUCLEOTIDE SEQUENCE</scope>
    <source>
        <strain evidence="2">KUDC0405</strain>
    </source>
</reference>